<dbReference type="InterPro" id="IPR016181">
    <property type="entry name" value="Acyl_CoA_acyltransferase"/>
</dbReference>
<protein>
    <recommendedName>
        <fullName evidence="1">BioF2-like acetyltransferase domain-containing protein</fullName>
    </recommendedName>
</protein>
<sequence length="300" mass="35653">MIFLESDRIDREKWDNLVREKGEHFFSDRRYLDAVAENWGVYILDDYRGAIVIPYRYKLGFRWVYQPDFYRASEWLGEWNQSEKDRFWSVLRADFSEGYFALEDIERVDSEMIYQTILPDERFRSSYNKLAVRMIKKAENSTLEFISQLEKEDFFRLILEELSEKTGAWNPTAQSHFTDLVKNFSDTGDLEYYGAVSGGELVGGIIVLARNNRKMYLKGTARERAKKSGAMYWLMDKAIENAVNQKCIFDFGGSRIEGVRRFNTNFGAQDIQYRLEEWSTSPFWFRAVRNVRNTWKKIRK</sequence>
<dbReference type="InterPro" id="IPR050644">
    <property type="entry name" value="PG_Glycine_Bridge_Synth"/>
</dbReference>
<feature type="domain" description="BioF2-like acetyltransferase" evidence="1">
    <location>
        <begin position="167"/>
        <end position="253"/>
    </location>
</feature>
<evidence type="ECO:0000313" key="2">
    <source>
        <dbReference type="EMBL" id="GAA0876457.1"/>
    </source>
</evidence>
<dbReference type="PANTHER" id="PTHR36174:SF1">
    <property type="entry name" value="LIPID II:GLYCINE GLYCYLTRANSFERASE"/>
    <property type="match status" value="1"/>
</dbReference>
<proteinExistence type="predicted"/>
<accession>A0ABN1MU20</accession>
<dbReference type="Pfam" id="PF13480">
    <property type="entry name" value="Acetyltransf_6"/>
    <property type="match status" value="1"/>
</dbReference>
<comment type="caution">
    <text evidence="2">The sequence shown here is derived from an EMBL/GenBank/DDBJ whole genome shotgun (WGS) entry which is preliminary data.</text>
</comment>
<dbReference type="PANTHER" id="PTHR36174">
    <property type="entry name" value="LIPID II:GLYCINE GLYCYLTRANSFERASE"/>
    <property type="match status" value="1"/>
</dbReference>
<dbReference type="RefSeq" id="WP_343789332.1">
    <property type="nucleotide sequence ID" value="NZ_BAAAFH010000022.1"/>
</dbReference>
<dbReference type="Gene3D" id="3.40.630.30">
    <property type="match status" value="1"/>
</dbReference>
<dbReference type="Proteomes" id="UP001501126">
    <property type="component" value="Unassembled WGS sequence"/>
</dbReference>
<organism evidence="2 3">
    <name type="scientific">Wandonia haliotis</name>
    <dbReference type="NCBI Taxonomy" id="574963"/>
    <lineage>
        <taxon>Bacteria</taxon>
        <taxon>Pseudomonadati</taxon>
        <taxon>Bacteroidota</taxon>
        <taxon>Flavobacteriia</taxon>
        <taxon>Flavobacteriales</taxon>
        <taxon>Crocinitomicaceae</taxon>
        <taxon>Wandonia</taxon>
    </lineage>
</organism>
<reference evidence="2 3" key="1">
    <citation type="journal article" date="2019" name="Int. J. Syst. Evol. Microbiol.">
        <title>The Global Catalogue of Microorganisms (GCM) 10K type strain sequencing project: providing services to taxonomists for standard genome sequencing and annotation.</title>
        <authorList>
            <consortium name="The Broad Institute Genomics Platform"/>
            <consortium name="The Broad Institute Genome Sequencing Center for Infectious Disease"/>
            <person name="Wu L."/>
            <person name="Ma J."/>
        </authorList>
    </citation>
    <scope>NUCLEOTIDE SEQUENCE [LARGE SCALE GENOMIC DNA]</scope>
    <source>
        <strain evidence="2 3">JCM 16083</strain>
    </source>
</reference>
<dbReference type="InterPro" id="IPR038740">
    <property type="entry name" value="BioF2-like_GNAT_dom"/>
</dbReference>
<evidence type="ECO:0000313" key="3">
    <source>
        <dbReference type="Proteomes" id="UP001501126"/>
    </source>
</evidence>
<gene>
    <name evidence="2" type="ORF">GCM10009118_28670</name>
</gene>
<dbReference type="EMBL" id="BAAAFH010000022">
    <property type="protein sequence ID" value="GAA0876457.1"/>
    <property type="molecule type" value="Genomic_DNA"/>
</dbReference>
<evidence type="ECO:0000259" key="1">
    <source>
        <dbReference type="Pfam" id="PF13480"/>
    </source>
</evidence>
<name>A0ABN1MU20_9FLAO</name>
<dbReference type="SUPFAM" id="SSF55729">
    <property type="entry name" value="Acyl-CoA N-acyltransferases (Nat)"/>
    <property type="match status" value="1"/>
</dbReference>
<keyword evidence="3" id="KW-1185">Reference proteome</keyword>